<accession>A0A4Y1ZIY8</accession>
<dbReference type="Proteomes" id="UP000319716">
    <property type="component" value="Unassembled WGS sequence"/>
</dbReference>
<organism evidence="1 2">
    <name type="scientific">Sporolactobacillus inulinus</name>
    <dbReference type="NCBI Taxonomy" id="2078"/>
    <lineage>
        <taxon>Bacteria</taxon>
        <taxon>Bacillati</taxon>
        <taxon>Bacillota</taxon>
        <taxon>Bacilli</taxon>
        <taxon>Bacillales</taxon>
        <taxon>Sporolactobacillaceae</taxon>
        <taxon>Sporolactobacillus</taxon>
    </lineage>
</organism>
<evidence type="ECO:0000313" key="2">
    <source>
        <dbReference type="Proteomes" id="UP000319716"/>
    </source>
</evidence>
<dbReference type="AlphaFoldDB" id="A0A4Y1ZIY8"/>
<name>A0A4Y1ZIY8_9BACL</name>
<reference evidence="1 2" key="1">
    <citation type="submission" date="2017-11" db="EMBL/GenBank/DDBJ databases">
        <title>Draft Genome Sequence of Sporolactobacillus inulinus NBRC 111894 Isolated from Koso, a Japanese Sugar-Vegetable Fermented Beverage.</title>
        <authorList>
            <person name="Chiou T.Y."/>
            <person name="Oshima K."/>
            <person name="Suda W."/>
            <person name="Hattori M."/>
            <person name="Takahashi T."/>
        </authorList>
    </citation>
    <scope>NUCLEOTIDE SEQUENCE [LARGE SCALE GENOMIC DNA]</scope>
    <source>
        <strain evidence="1 2">NBRC111894</strain>
    </source>
</reference>
<evidence type="ECO:0000313" key="1">
    <source>
        <dbReference type="EMBL" id="GAY78318.1"/>
    </source>
</evidence>
<protein>
    <submittedName>
        <fullName evidence="1">Uncharacterized protein</fullName>
    </submittedName>
</protein>
<proteinExistence type="predicted"/>
<dbReference type="EMBL" id="BEXB01000045">
    <property type="protein sequence ID" value="GAY78318.1"/>
    <property type="molecule type" value="Genomic_DNA"/>
</dbReference>
<sequence length="37" mass="4151">MTMDQIMAEGGLFLGIEWAIFWQKGVADVAAVRKHTE</sequence>
<gene>
    <name evidence="1" type="ORF">NBRC111894_3872</name>
</gene>
<comment type="caution">
    <text evidence="1">The sequence shown here is derived from an EMBL/GenBank/DDBJ whole genome shotgun (WGS) entry which is preliminary data.</text>
</comment>